<evidence type="ECO:0000259" key="2">
    <source>
        <dbReference type="Pfam" id="PF08718"/>
    </source>
</evidence>
<proteinExistence type="predicted"/>
<evidence type="ECO:0000313" key="4">
    <source>
        <dbReference type="Proteomes" id="UP000183832"/>
    </source>
</evidence>
<sequence length="203" mass="24099">MSSAPRLSLVKLKGFPSEFHPSGKIATVAFIESSNEVIELLEKFGKLFSPVVMDMRGNVESLLEYYKKDITNREFLEDMILTDAEKLSHPWLLWLKRALELIERFFWYVINNDDIIKEKSDSLKPMINQAYNEVLKPYHGWFLQNTFKLLYQWMPSRSTLLGSDLYFEDNIKHLKILMPRMRLHLDKINDLYLKHNLNDDRKV</sequence>
<keyword evidence="1" id="KW-0813">Transport</keyword>
<organism evidence="3 4">
    <name type="scientific">Clunio marinus</name>
    <dbReference type="NCBI Taxonomy" id="568069"/>
    <lineage>
        <taxon>Eukaryota</taxon>
        <taxon>Metazoa</taxon>
        <taxon>Ecdysozoa</taxon>
        <taxon>Arthropoda</taxon>
        <taxon>Hexapoda</taxon>
        <taxon>Insecta</taxon>
        <taxon>Pterygota</taxon>
        <taxon>Neoptera</taxon>
        <taxon>Endopterygota</taxon>
        <taxon>Diptera</taxon>
        <taxon>Nematocera</taxon>
        <taxon>Chironomoidea</taxon>
        <taxon>Chironomidae</taxon>
        <taxon>Clunio</taxon>
    </lineage>
</organism>
<evidence type="ECO:0000313" key="3">
    <source>
        <dbReference type="EMBL" id="CRL07464.1"/>
    </source>
</evidence>
<dbReference type="Gene3D" id="1.10.3520.10">
    <property type="entry name" value="Glycolipid transfer protein"/>
    <property type="match status" value="1"/>
</dbReference>
<gene>
    <name evidence="3" type="ORF">CLUMA_CG020432</name>
</gene>
<dbReference type="STRING" id="568069.A0A1J1J4Y5"/>
<dbReference type="EMBL" id="CVRI01000072">
    <property type="protein sequence ID" value="CRL07464.1"/>
    <property type="molecule type" value="Genomic_DNA"/>
</dbReference>
<dbReference type="Pfam" id="PF08718">
    <property type="entry name" value="GLTP"/>
    <property type="match status" value="1"/>
</dbReference>
<dbReference type="Proteomes" id="UP000183832">
    <property type="component" value="Unassembled WGS sequence"/>
</dbReference>
<protein>
    <submittedName>
        <fullName evidence="3">CLUMA_CG020432, isoform A</fullName>
    </submittedName>
</protein>
<dbReference type="InterPro" id="IPR036497">
    <property type="entry name" value="GLTP_sf"/>
</dbReference>
<dbReference type="InterPro" id="IPR014830">
    <property type="entry name" value="Glycolipid_transfer_prot_dom"/>
</dbReference>
<reference evidence="3 4" key="1">
    <citation type="submission" date="2015-04" db="EMBL/GenBank/DDBJ databases">
        <authorList>
            <person name="Syromyatnikov M.Y."/>
            <person name="Popov V.N."/>
        </authorList>
    </citation>
    <scope>NUCLEOTIDE SEQUENCE [LARGE SCALE GENOMIC DNA]</scope>
</reference>
<dbReference type="OrthoDB" id="205255at2759"/>
<dbReference type="GO" id="GO:0016020">
    <property type="term" value="C:membrane"/>
    <property type="evidence" value="ECO:0007669"/>
    <property type="project" value="TreeGrafter"/>
</dbReference>
<feature type="domain" description="Glycolipid transfer protein" evidence="2">
    <location>
        <begin position="25"/>
        <end position="161"/>
    </location>
</feature>
<dbReference type="GO" id="GO:1902388">
    <property type="term" value="F:ceramide 1-phosphate transfer activity"/>
    <property type="evidence" value="ECO:0007669"/>
    <property type="project" value="TreeGrafter"/>
</dbReference>
<name>A0A1J1J4Y5_9DIPT</name>
<dbReference type="SUPFAM" id="SSF110004">
    <property type="entry name" value="Glycolipid transfer protein, GLTP"/>
    <property type="match status" value="1"/>
</dbReference>
<dbReference type="GO" id="GO:1902387">
    <property type="term" value="F:ceramide 1-phosphate binding"/>
    <property type="evidence" value="ECO:0007669"/>
    <property type="project" value="TreeGrafter"/>
</dbReference>
<dbReference type="PANTHER" id="PTHR10219:SF25">
    <property type="entry name" value="PLECKSTRIN HOMOLOGY DOMAIN-CONTAINING FAMILY A MEMBER 8"/>
    <property type="match status" value="1"/>
</dbReference>
<accession>A0A1J1J4Y5</accession>
<keyword evidence="4" id="KW-1185">Reference proteome</keyword>
<evidence type="ECO:0000256" key="1">
    <source>
        <dbReference type="ARBA" id="ARBA00022448"/>
    </source>
</evidence>
<dbReference type="GO" id="GO:0005829">
    <property type="term" value="C:cytosol"/>
    <property type="evidence" value="ECO:0007669"/>
    <property type="project" value="TreeGrafter"/>
</dbReference>
<dbReference type="AlphaFoldDB" id="A0A1J1J4Y5"/>
<dbReference type="PANTHER" id="PTHR10219">
    <property type="entry name" value="GLYCOLIPID TRANSFER PROTEIN-RELATED"/>
    <property type="match status" value="1"/>
</dbReference>